<gene>
    <name evidence="2" type="ORF">H0H81_012513</name>
</gene>
<feature type="signal peptide" evidence="1">
    <location>
        <begin position="1"/>
        <end position="39"/>
    </location>
</feature>
<dbReference type="AlphaFoldDB" id="A0A9P7FRR6"/>
<sequence length="229" mass="22887">IQRQKVPAPLKPKIARLSAPMRLPIFLLYATLTIKAATAAPVPQSVGGAVGSTGAVGGLTGSLSNATGAVNGIASPANSTGGALSSVTNAVTGTVAGVTATLSDTAAQVNALGSNIVENGSSILSNLFGNIRGTLFGNRRSSHALRASHSPCVPGVTDDSKSGDTGAAGSLTVVFNNLKKKAAVDVDYEVENQVGDAIDGLNGVAPPNIGIFASYPPLNTYIYLLDSGE</sequence>
<reference evidence="2" key="1">
    <citation type="submission" date="2021-02" db="EMBL/GenBank/DDBJ databases">
        <authorList>
            <person name="Nieuwenhuis M."/>
            <person name="Van De Peppel L.J.J."/>
        </authorList>
    </citation>
    <scope>NUCLEOTIDE SEQUENCE</scope>
    <source>
        <strain evidence="2">D49</strain>
    </source>
</reference>
<reference evidence="2" key="2">
    <citation type="submission" date="2021-10" db="EMBL/GenBank/DDBJ databases">
        <title>Phylogenomics reveals ancestral predisposition of the termite-cultivated fungus Termitomyces towards a domesticated lifestyle.</title>
        <authorList>
            <person name="Auxier B."/>
            <person name="Grum-Grzhimaylo A."/>
            <person name="Cardenas M.E."/>
            <person name="Lodge J.D."/>
            <person name="Laessoe T."/>
            <person name="Pedersen O."/>
            <person name="Smith M.E."/>
            <person name="Kuyper T.W."/>
            <person name="Franco-Molano E.A."/>
            <person name="Baroni T.J."/>
            <person name="Aanen D.K."/>
        </authorList>
    </citation>
    <scope>NUCLEOTIDE SEQUENCE</scope>
    <source>
        <strain evidence="2">D49</strain>
    </source>
</reference>
<evidence type="ECO:0000313" key="2">
    <source>
        <dbReference type="EMBL" id="KAG5635073.1"/>
    </source>
</evidence>
<dbReference type="EMBL" id="JABCKI010006188">
    <property type="protein sequence ID" value="KAG5635073.1"/>
    <property type="molecule type" value="Genomic_DNA"/>
</dbReference>
<comment type="caution">
    <text evidence="2">The sequence shown here is derived from an EMBL/GenBank/DDBJ whole genome shotgun (WGS) entry which is preliminary data.</text>
</comment>
<accession>A0A9P7FRR6</accession>
<keyword evidence="1" id="KW-0732">Signal</keyword>
<feature type="chain" id="PRO_5040480214" evidence="1">
    <location>
        <begin position="40"/>
        <end position="229"/>
    </location>
</feature>
<evidence type="ECO:0000256" key="1">
    <source>
        <dbReference type="SAM" id="SignalP"/>
    </source>
</evidence>
<proteinExistence type="predicted"/>
<dbReference type="Proteomes" id="UP000717328">
    <property type="component" value="Unassembled WGS sequence"/>
</dbReference>
<name>A0A9P7FRR6_9AGAR</name>
<evidence type="ECO:0000313" key="3">
    <source>
        <dbReference type="Proteomes" id="UP000717328"/>
    </source>
</evidence>
<keyword evidence="3" id="KW-1185">Reference proteome</keyword>
<feature type="non-terminal residue" evidence="2">
    <location>
        <position position="1"/>
    </location>
</feature>
<protein>
    <submittedName>
        <fullName evidence="2">Uncharacterized protein</fullName>
    </submittedName>
</protein>
<organism evidence="2 3">
    <name type="scientific">Sphagnurus paluster</name>
    <dbReference type="NCBI Taxonomy" id="117069"/>
    <lineage>
        <taxon>Eukaryota</taxon>
        <taxon>Fungi</taxon>
        <taxon>Dikarya</taxon>
        <taxon>Basidiomycota</taxon>
        <taxon>Agaricomycotina</taxon>
        <taxon>Agaricomycetes</taxon>
        <taxon>Agaricomycetidae</taxon>
        <taxon>Agaricales</taxon>
        <taxon>Tricholomatineae</taxon>
        <taxon>Lyophyllaceae</taxon>
        <taxon>Sphagnurus</taxon>
    </lineage>
</organism>